<dbReference type="PANTHER" id="PTHR42827">
    <property type="entry name" value="IRON-SULFUR CLUSTER-BINDING PROTEIN-RELATED"/>
    <property type="match status" value="1"/>
</dbReference>
<dbReference type="AlphaFoldDB" id="A0A3B0SE08"/>
<sequence length="329" mass="36635">MAKNPKAEFIPNPEQMALMPDVSGNDINGLGETEVRRSSPIYWQTPELTPFGPLMTWFYAQVPDDERMKAAQRHRAETMAMEIPPVAPIQQKRPAAEWTDLIKEIGKENGADIVGVTRMRPEWVIETFDVPQKTVIMIAVAMDYEKLKTAPDIQAAVEVISQYDRGHRVSRALTGWIHTQGWEATSFGGSGNVPILLIPPALACGFGELGKHGSVINRHFGSTLRLAAVVTDLPLVMDEADAFHVDDFCMKCKACENACPPNALSSAKQMVRGVTKWYVNFDKCLPFFNENMGCAICLAVCPWSRPGVPENLIRKMVKKRKSQRNIKPV</sequence>
<name>A0A3B0SE08_9ZZZZ</name>
<proteinExistence type="predicted"/>
<protein>
    <submittedName>
        <fullName evidence="2">Iron-sulfur cluster-binding protein</fullName>
    </submittedName>
</protein>
<gene>
    <name evidence="2" type="ORF">MNBD_ALPHA02-1460</name>
</gene>
<dbReference type="PANTHER" id="PTHR42827:SF1">
    <property type="entry name" value="IRON-SULFUR CLUSTER-BINDING PROTEIN"/>
    <property type="match status" value="1"/>
</dbReference>
<dbReference type="EMBL" id="UOED01000132">
    <property type="protein sequence ID" value="VAV99156.1"/>
    <property type="molecule type" value="Genomic_DNA"/>
</dbReference>
<organism evidence="2">
    <name type="scientific">hydrothermal vent metagenome</name>
    <dbReference type="NCBI Taxonomy" id="652676"/>
    <lineage>
        <taxon>unclassified sequences</taxon>
        <taxon>metagenomes</taxon>
        <taxon>ecological metagenomes</taxon>
    </lineage>
</organism>
<dbReference type="PROSITE" id="PS51379">
    <property type="entry name" value="4FE4S_FER_2"/>
    <property type="match status" value="1"/>
</dbReference>
<dbReference type="Pfam" id="PF12838">
    <property type="entry name" value="Fer4_7"/>
    <property type="match status" value="1"/>
</dbReference>
<reference evidence="2" key="1">
    <citation type="submission" date="2018-06" db="EMBL/GenBank/DDBJ databases">
        <authorList>
            <person name="Zhirakovskaya E."/>
        </authorList>
    </citation>
    <scope>NUCLEOTIDE SEQUENCE</scope>
</reference>
<dbReference type="InterPro" id="IPR017896">
    <property type="entry name" value="4Fe4S_Fe-S-bd"/>
</dbReference>
<evidence type="ECO:0000313" key="2">
    <source>
        <dbReference type="EMBL" id="VAV99156.1"/>
    </source>
</evidence>
<accession>A0A3B0SE08</accession>
<dbReference type="SUPFAM" id="SSF54862">
    <property type="entry name" value="4Fe-4S ferredoxins"/>
    <property type="match status" value="1"/>
</dbReference>
<dbReference type="PROSITE" id="PS00198">
    <property type="entry name" value="4FE4S_FER_1"/>
    <property type="match status" value="1"/>
</dbReference>
<dbReference type="InterPro" id="IPR017900">
    <property type="entry name" value="4Fe4S_Fe_S_CS"/>
</dbReference>
<evidence type="ECO:0000259" key="1">
    <source>
        <dbReference type="PROSITE" id="PS51379"/>
    </source>
</evidence>
<dbReference type="Gene3D" id="3.30.70.20">
    <property type="match status" value="1"/>
</dbReference>
<feature type="domain" description="4Fe-4S ferredoxin-type" evidence="1">
    <location>
        <begin position="241"/>
        <end position="269"/>
    </location>
</feature>